<reference evidence="3" key="1">
    <citation type="submission" date="2021-02" db="EMBL/GenBank/DDBJ databases">
        <authorList>
            <person name="Nowell W R."/>
        </authorList>
    </citation>
    <scope>NUCLEOTIDE SEQUENCE</scope>
</reference>
<accession>A0A816C234</accession>
<dbReference type="InterPro" id="IPR001810">
    <property type="entry name" value="F-box_dom"/>
</dbReference>
<feature type="domain" description="F-box" evidence="1">
    <location>
        <begin position="3"/>
        <end position="48"/>
    </location>
</feature>
<evidence type="ECO:0000313" key="2">
    <source>
        <dbReference type="EMBL" id="CAF1263798.1"/>
    </source>
</evidence>
<proteinExistence type="predicted"/>
<dbReference type="AlphaFoldDB" id="A0A816C234"/>
<organism evidence="3 4">
    <name type="scientific">Adineta ricciae</name>
    <name type="common">Rotifer</name>
    <dbReference type="NCBI Taxonomy" id="249248"/>
    <lineage>
        <taxon>Eukaryota</taxon>
        <taxon>Metazoa</taxon>
        <taxon>Spiralia</taxon>
        <taxon>Gnathifera</taxon>
        <taxon>Rotifera</taxon>
        <taxon>Eurotatoria</taxon>
        <taxon>Bdelloidea</taxon>
        <taxon>Adinetida</taxon>
        <taxon>Adinetidae</taxon>
        <taxon>Adineta</taxon>
    </lineage>
</organism>
<keyword evidence="4" id="KW-1185">Reference proteome</keyword>
<evidence type="ECO:0000313" key="3">
    <source>
        <dbReference type="EMBL" id="CAF1616157.1"/>
    </source>
</evidence>
<protein>
    <recommendedName>
        <fullName evidence="1">F-box domain-containing protein</fullName>
    </recommendedName>
</protein>
<dbReference type="Proteomes" id="UP000663828">
    <property type="component" value="Unassembled WGS sequence"/>
</dbReference>
<dbReference type="EMBL" id="CAJNOR010007382">
    <property type="protein sequence ID" value="CAF1616157.1"/>
    <property type="molecule type" value="Genomic_DNA"/>
</dbReference>
<evidence type="ECO:0000259" key="1">
    <source>
        <dbReference type="PROSITE" id="PS50181"/>
    </source>
</evidence>
<dbReference type="Pfam" id="PF00646">
    <property type="entry name" value="F-box"/>
    <property type="match status" value="1"/>
</dbReference>
<dbReference type="PROSITE" id="PS50181">
    <property type="entry name" value="FBOX"/>
    <property type="match status" value="1"/>
</dbReference>
<gene>
    <name evidence="2" type="ORF">EDS130_LOCUS28653</name>
    <name evidence="3" type="ORF">XAT740_LOCUS49586</name>
</gene>
<dbReference type="EMBL" id="CAJNOJ010000188">
    <property type="protein sequence ID" value="CAF1263798.1"/>
    <property type="molecule type" value="Genomic_DNA"/>
</dbReference>
<dbReference type="Proteomes" id="UP000663852">
    <property type="component" value="Unassembled WGS sequence"/>
</dbReference>
<evidence type="ECO:0000313" key="4">
    <source>
        <dbReference type="Proteomes" id="UP000663828"/>
    </source>
</evidence>
<name>A0A816C234_ADIRI</name>
<sequence>MDPTKAEQLPDELWLMIFHYLEIIDVLLTFKVLNQRFQQMIKPYYSHIDLADASSKQFSTFIDEILLSKENHPIYSLTLKNSGQFKKIFYSKERIFTRLQHIEALKLTIDHWFHEHDLLNITLPHLSHLSNLTNLHLNILPDTYMKDSFRPIFEYFSFPSTLVKLTILGFWKQTMKGYTTLNWFKLPSNIRSFAFAIDNLKTIYKTNFLQEANNHIEVLKIAFKEMDDFDAKYSNLNFSTSLVSLHLEMSLITMEFLPRLLNLFSKEIKSLILILRTSFEVDLNLIMSIKDLFPSLETFQYVIYSPNRIITNTADRIVSPFHDINKFAWKRYINNLNYDNLSTDFIKLHKLTYGLSSESFDLTHDNINTLNQLIVLLPNLKSLKLNGNNSQTIIEVLKLLCTKRLTKFHFNTSKFHHSFLIDLAQIIPHVRELRLEDIHFNEYHADYSVNRKIYRKVLTATVAIEHVQRYYKELMDLYLYMLPFNYTDKEMCKANQQLQEWLNGAKQQDGFYSIYTFHQNYYQSFLSNYDSDIYQKSFPYCLYVSP</sequence>
<comment type="caution">
    <text evidence="3">The sequence shown here is derived from an EMBL/GenBank/DDBJ whole genome shotgun (WGS) entry which is preliminary data.</text>
</comment>
<dbReference type="Gene3D" id="3.80.10.10">
    <property type="entry name" value="Ribonuclease Inhibitor"/>
    <property type="match status" value="1"/>
</dbReference>
<dbReference type="InterPro" id="IPR032675">
    <property type="entry name" value="LRR_dom_sf"/>
</dbReference>